<dbReference type="Pfam" id="PF04537">
    <property type="entry name" value="Herpes_UL55"/>
    <property type="match status" value="1"/>
</dbReference>
<sequence>MADAKAVIDSLGGETCVRTMPRVSRIVTPYAIEMFYMPKKKDHCVTPRPEVVLESASFFEQRLFSMNIQCNMETESHIFFCGLILCNKEEPSVGDVKRLCRVFNDPMAVAGIRTEHRLCNAPYFACVQTDSSIDEPEVLIITGLGYHCHCKEPFSMSCWQGVVSASARAAALCTEIRKRGIHKANV</sequence>
<reference evidence="8" key="4">
    <citation type="journal article" date="2011" name="Virol. J.">
        <title>Establishment of real-time quantitative reverse transcription polymerase chain reaction assay for transcriptional analysis of duck enteritis virus UL55 gene.</title>
        <authorList>
            <person name="Wu Y."/>
            <person name="Cheng A."/>
            <person name="Wang M."/>
            <person name="Zhang S."/>
            <person name="Zhu D."/>
            <person name="Jia R."/>
            <person name="Luo Q."/>
            <person name="Chen Z."/>
            <person name="Chen X."/>
        </authorList>
    </citation>
    <scope>NUCLEOTIDE SEQUENCE</scope>
    <source>
        <strain evidence="8">CHv</strain>
    </source>
</reference>
<dbReference type="KEGG" id="vg:80532461"/>
<evidence type="ECO:0000256" key="6">
    <source>
        <dbReference type="ARBA" id="ARBA00022844"/>
    </source>
</evidence>
<evidence type="ECO:0000256" key="3">
    <source>
        <dbReference type="ARBA" id="ARBA00009538"/>
    </source>
</evidence>
<evidence type="ECO:0000313" key="12">
    <source>
        <dbReference type="EMBL" id="AGS78662.1"/>
    </source>
</evidence>
<reference evidence="10 18" key="6">
    <citation type="journal article" date="2012" name="J. Virol.">
        <title>Complete genomic sequence of chinese virulent duck enteritis virus.</title>
        <authorList>
            <person name="Wu Y."/>
            <person name="Cheng A."/>
            <person name="Wang M."/>
            <person name="Yang Q."/>
            <person name="Zhu D."/>
            <person name="Jia R."/>
            <person name="Chen S."/>
            <person name="Zhou Y."/>
            <person name="Wang X."/>
            <person name="Chen X."/>
        </authorList>
    </citation>
    <scope>NUCLEOTIDE SEQUENCE [LARGE SCALE GENOMIC DNA]</scope>
    <source>
        <strain evidence="10">CHv</strain>
    </source>
</reference>
<dbReference type="GeneID" id="8223328"/>
<dbReference type="Proteomes" id="UP000114267">
    <property type="component" value="Segment"/>
</dbReference>
<comment type="similarity">
    <text evidence="3">Belongs to the alphaherpesvirinae HHV-1 UL55 family.</text>
</comment>
<evidence type="ECO:0000256" key="1">
    <source>
        <dbReference type="ARBA" id="ARBA00004428"/>
    </source>
</evidence>
<dbReference type="InterPro" id="IPR007622">
    <property type="entry name" value="Herpes_UL55"/>
</dbReference>
<protein>
    <submittedName>
        <fullName evidence="8">Nuclear protein</fullName>
    </submittedName>
    <submittedName>
        <fullName evidence="7">UL55</fullName>
    </submittedName>
</protein>
<reference evidence="15" key="10">
    <citation type="submission" date="2014-03" db="EMBL/GenBank/DDBJ databases">
        <title>Protective efficacy and genomic characteristics of a duck enteritis virus attenuated by serial passage in chick embryo fibroblast.</title>
        <authorList>
            <person name="Yang C."/>
            <person name="Li Q."/>
            <person name="Li J."/>
            <person name="Liu D."/>
            <person name="Li L."/>
            <person name="Li H."/>
            <person name="Xia Y."/>
            <person name="Yang H."/>
            <person name="Yu K."/>
        </authorList>
    </citation>
    <scope>NUCLEOTIDE SEQUENCE [LARGE SCALE GENOMIC DNA]</scope>
</reference>
<evidence type="ECO:0000313" key="16">
    <source>
        <dbReference type="Proteomes" id="UP000112239"/>
    </source>
</evidence>
<evidence type="ECO:0000256" key="4">
    <source>
        <dbReference type="ARBA" id="ARBA00022562"/>
    </source>
</evidence>
<evidence type="ECO:0000313" key="15">
    <source>
        <dbReference type="Proteomes" id="UP000098628"/>
    </source>
</evidence>
<dbReference type="EMBL" id="EU082088">
    <property type="protein sequence ID" value="ABU49238.1"/>
    <property type="molecule type" value="Genomic_DNA"/>
</dbReference>
<evidence type="ECO:0000313" key="10">
    <source>
        <dbReference type="EMBL" id="AFC61825.1"/>
    </source>
</evidence>
<dbReference type="EMBL" id="JF999965">
    <property type="protein sequence ID" value="AEN80071.1"/>
    <property type="molecule type" value="Genomic_DNA"/>
</dbReference>
<evidence type="ECO:0000313" key="14">
    <source>
        <dbReference type="EMBL" id="AJG04871.1"/>
    </source>
</evidence>
<evidence type="ECO:0000313" key="17">
    <source>
        <dbReference type="Proteomes" id="UP000114267"/>
    </source>
</evidence>
<dbReference type="EMBL" id="EU071034">
    <property type="protein sequence ID" value="ABW35287.1"/>
    <property type="molecule type" value="Genomic_DNA"/>
</dbReference>
<dbReference type="Proteomes" id="UP000098628">
    <property type="component" value="Genome"/>
</dbReference>
<dbReference type="GeneID" id="80532461"/>
<keyword evidence="20" id="KW-1185">Reference proteome</keyword>
<dbReference type="GO" id="GO:0044204">
    <property type="term" value="C:host cell nuclear matrix"/>
    <property type="evidence" value="ECO:0007669"/>
    <property type="project" value="UniProtKB-SubCell"/>
</dbReference>
<evidence type="ECO:0000313" key="21">
    <source>
        <dbReference type="Proteomes" id="UP000180937"/>
    </source>
</evidence>
<dbReference type="KEGG" id="vg:8223328"/>
<dbReference type="Proteomes" id="UP000164963">
    <property type="component" value="Genome"/>
</dbReference>
<proteinExistence type="inferred from homology"/>
<reference evidence="11 21" key="9">
    <citation type="journal article" date="2014" name="Virus Genes">
        <title>Comparative genomic sequence analysis between a standard challenge strain and a vaccine strain of duck enteritis virus in China.</title>
        <authorList>
            <person name="Yang C."/>
            <person name="Li Q."/>
            <person name="Li J."/>
            <person name="Zhang G."/>
            <person name="Li H."/>
            <person name="Xia Y."/>
            <person name="Yang H."/>
            <person name="Yu K."/>
        </authorList>
    </citation>
    <scope>NUCLEOTIDE SEQUENCE [LARGE SCALE GENOMIC DNA]</scope>
    <source>
        <strain evidence="11">CV</strain>
    </source>
</reference>
<evidence type="ECO:0000313" key="19">
    <source>
        <dbReference type="Proteomes" id="UP000164963"/>
    </source>
</evidence>
<reference evidence="9 20" key="5">
    <citation type="journal article" date="2011" name="Virus Res.">
        <title>Complete genome sequence of virulent duck enteritis virus (DEV) strain 2085 and comparison with genome sequences of virulent and attenuated DEV strains.</title>
        <authorList>
            <person name="Wang J."/>
            <person name="Hoper D."/>
            <person name="Beer M."/>
            <person name="Osterrieder N."/>
        </authorList>
    </citation>
    <scope>NUCLEOTIDE SEQUENCE [LARGE SCALE GENOMIC DNA]</scope>
    <source>
        <strain evidence="9">2085</strain>
    </source>
</reference>
<organism evidence="7 19">
    <name type="scientific">anatid alphaherpesvirus 1</name>
    <dbReference type="NCBI Taxonomy" id="104388"/>
    <lineage>
        <taxon>Viruses</taxon>
        <taxon>Duplodnaviria</taxon>
        <taxon>Heunggongvirae</taxon>
        <taxon>Peploviricota</taxon>
        <taxon>Herviviricetes</taxon>
        <taxon>Herpesvirales</taxon>
        <taxon>Orthoherpesviridae</taxon>
        <taxon>Alphaherpesvirinae</taxon>
        <taxon>Mardivirus</taxon>
        <taxon>Mardivirus anatidalpha1</taxon>
    </lineage>
</organism>
<evidence type="ECO:0000256" key="2">
    <source>
        <dbReference type="ARBA" id="ARBA00004535"/>
    </source>
</evidence>
<gene>
    <name evidence="7" type="primary">UL55</name>
    <name evidence="11" type="synonym">DEVCV04</name>
    <name evidence="12" type="synonym">ORF02</name>
    <name evidence="14" type="synonym">ORF04</name>
</gene>
<evidence type="ECO:0000313" key="7">
    <source>
        <dbReference type="EMBL" id="ABU49238.1"/>
    </source>
</evidence>
<dbReference type="GO" id="GO:0019058">
    <property type="term" value="P:viral life cycle"/>
    <property type="evidence" value="ECO:0007669"/>
    <property type="project" value="InterPro"/>
</dbReference>
<dbReference type="OrthoDB" id="14721at10239"/>
<dbReference type="Proteomes" id="UP000168285">
    <property type="component" value="Segment"/>
</dbReference>
<dbReference type="EMBL" id="JQ647509">
    <property type="protein sequence ID" value="AFC61825.1"/>
    <property type="molecule type" value="Genomic_DNA"/>
</dbReference>
<comment type="subcellular location">
    <subcellularLocation>
        <location evidence="1">Host nucleus matrix</location>
    </subcellularLocation>
    <subcellularLocation>
        <location evidence="2">Virion tegument</location>
    </subcellularLocation>
</comment>
<dbReference type="Proteomes" id="UP000112239">
    <property type="component" value="Segment"/>
</dbReference>
<reference evidence="7" key="3">
    <citation type="submission" date="2009-07" db="EMBL/GenBank/DDBJ databases">
        <authorList>
            <person name="Li Y.F."/>
            <person name="Huang B."/>
        </authorList>
    </citation>
    <scope>NUCLEOTIDE SEQUENCE</scope>
    <source>
        <strain evidence="7">VAC</strain>
    </source>
</reference>
<evidence type="ECO:0000256" key="5">
    <source>
        <dbReference type="ARBA" id="ARBA00022580"/>
    </source>
</evidence>
<keyword evidence="5" id="KW-0920">Virion tegument</keyword>
<dbReference type="EMBL" id="KF487736">
    <property type="protein sequence ID" value="AGS78662.1"/>
    <property type="molecule type" value="Genomic_DNA"/>
</dbReference>
<reference evidence="8" key="1">
    <citation type="submission" date="2007-07" db="EMBL/GenBank/DDBJ databases">
        <title>Discovery and functional identification of novel Duck enteritis virus UL55 gene.</title>
        <authorList>
            <person name="Cheng A.C."/>
            <person name="Wang M.S."/>
            <person name="Zhu D.K."/>
            <person name="Guo Y.F."/>
            <person name="Jia R.Y."/>
            <person name="Luo Q.H."/>
        </authorList>
    </citation>
    <scope>NUCLEOTIDE SEQUENCE</scope>
    <source>
        <strain evidence="8">CHv</strain>
    </source>
</reference>
<accession>B4XS01</accession>
<dbReference type="RefSeq" id="YP_010795317.1">
    <property type="nucleotide sequence ID" value="NC_075687.1"/>
</dbReference>
<reference evidence="13 17" key="8">
    <citation type="submission" date="2013-06" db="EMBL/GenBank/DDBJ databases">
        <authorList>
            <person name="Zou Z."/>
            <person name="Hu Y."/>
        </authorList>
    </citation>
    <scope>NUCLEOTIDE SEQUENCE [LARGE SCALE GENOMIC DNA]</scope>
    <source>
        <strain evidence="13">C-KCE</strain>
    </source>
</reference>
<reference evidence="14" key="11">
    <citation type="journal article" date="2015" name="Arch. Virol.">
        <title>Biological properties of a duck enteritis virus attenuated via serial passaging in chick embryo fibroblasts.</title>
        <authorList>
            <person name="Yang C."/>
            <person name="Li J."/>
            <person name="Li Q."/>
            <person name="Li L."/>
            <person name="Sun M."/>
            <person name="Li H."/>
            <person name="Xia Y."/>
            <person name="Yang H."/>
            <person name="Yu K."/>
        </authorList>
    </citation>
    <scope>NUCLEOTIDE SEQUENCE</scope>
    <source>
        <strain evidence="14">CV p80</strain>
    </source>
</reference>
<evidence type="ECO:0000313" key="20">
    <source>
        <dbReference type="Proteomes" id="UP000168285"/>
    </source>
</evidence>
<evidence type="ECO:0000313" key="9">
    <source>
        <dbReference type="EMBL" id="AEN80071.1"/>
    </source>
</evidence>
<dbReference type="GO" id="GO:0019033">
    <property type="term" value="C:viral tegument"/>
    <property type="evidence" value="ECO:0007669"/>
    <property type="project" value="UniProtKB-SubCell"/>
</dbReference>
<dbReference type="EMBL" id="JQ673560">
    <property type="protein sequence ID" value="AGA17794.1"/>
    <property type="molecule type" value="Genomic_DNA"/>
</dbReference>
<keyword evidence="6" id="KW-0946">Virion</keyword>
<reference evidence="7 19" key="2">
    <citation type="journal article" date="2009" name="Virology">
        <title>Molecular characterization of the genome of duck enteritis virus.</title>
        <authorList>
            <person name="Li Y."/>
            <person name="Huang B."/>
            <person name="Ma X."/>
            <person name="Wu J."/>
            <person name="Li F."/>
            <person name="Ai W."/>
            <person name="Song M."/>
            <person name="Yang H."/>
        </authorList>
    </citation>
    <scope>NUCLEOTIDE SEQUENCE [LARGE SCALE GENOMIC DNA]</scope>
    <source>
        <strain evidence="7">VAC</strain>
    </source>
</reference>
<dbReference type="EMBL" id="KF263690">
    <property type="protein sequence ID" value="AGW24798.1"/>
    <property type="molecule type" value="Genomic_DNA"/>
</dbReference>
<evidence type="ECO:0000313" key="13">
    <source>
        <dbReference type="EMBL" id="AGW24798.1"/>
    </source>
</evidence>
<dbReference type="EMBL" id="KJ549663">
    <property type="protein sequence ID" value="AJG04871.1"/>
    <property type="molecule type" value="Genomic_DNA"/>
</dbReference>
<dbReference type="Proteomes" id="UP000180937">
    <property type="component" value="Segment"/>
</dbReference>
<dbReference type="Proteomes" id="UP000135812">
    <property type="component" value="Genome"/>
</dbReference>
<evidence type="ECO:0000313" key="11">
    <source>
        <dbReference type="EMBL" id="AGA17794.1"/>
    </source>
</evidence>
<reference evidence="12 16" key="7">
    <citation type="journal article" date="2013" name="Genome Announc.">
        <title>Complete genome sequence of an attenuated duck enteritis virus obtained by in vitro serial passage.</title>
        <authorList>
            <person name="Yang C."/>
            <person name="Li J."/>
            <person name="Li Q."/>
            <person name="Li H."/>
            <person name="Xia Y."/>
            <person name="Guo X."/>
            <person name="Yu K."/>
            <person name="Yang H."/>
        </authorList>
    </citation>
    <scope>NUCLEOTIDE SEQUENCE [LARGE SCALE GENOMIC DNA]</scope>
    <source>
        <strain evidence="12">K</strain>
    </source>
</reference>
<dbReference type="RefSeq" id="YP_003084363.1">
    <property type="nucleotide sequence ID" value="NC_013036.1"/>
</dbReference>
<evidence type="ECO:0000313" key="8">
    <source>
        <dbReference type="EMBL" id="ABW35287.1"/>
    </source>
</evidence>
<evidence type="ECO:0000313" key="18">
    <source>
        <dbReference type="Proteomes" id="UP000135812"/>
    </source>
</evidence>
<keyword evidence="4" id="KW-1048">Host nucleus</keyword>
<name>B4XS01_9ALPH</name>